<dbReference type="Gene3D" id="3.40.50.150">
    <property type="entry name" value="Vaccinia Virus protein VP39"/>
    <property type="match status" value="1"/>
</dbReference>
<keyword evidence="2" id="KW-0489">Methyltransferase</keyword>
<dbReference type="SUPFAM" id="SSF53335">
    <property type="entry name" value="S-adenosyl-L-methionine-dependent methyltransferases"/>
    <property type="match status" value="1"/>
</dbReference>
<organism evidence="2 3">
    <name type="scientific">Candidatus Methylospira mobilis</name>
    <dbReference type="NCBI Taxonomy" id="1808979"/>
    <lineage>
        <taxon>Bacteria</taxon>
        <taxon>Pseudomonadati</taxon>
        <taxon>Pseudomonadota</taxon>
        <taxon>Gammaproteobacteria</taxon>
        <taxon>Methylococcales</taxon>
        <taxon>Methylococcaceae</taxon>
        <taxon>Candidatus Methylospira</taxon>
    </lineage>
</organism>
<dbReference type="GO" id="GO:0008168">
    <property type="term" value="F:methyltransferase activity"/>
    <property type="evidence" value="ECO:0007669"/>
    <property type="project" value="UniProtKB-KW"/>
</dbReference>
<dbReference type="Proteomes" id="UP000325755">
    <property type="component" value="Chromosome"/>
</dbReference>
<feature type="domain" description="Methyltransferase type 12" evidence="1">
    <location>
        <begin position="61"/>
        <end position="106"/>
    </location>
</feature>
<keyword evidence="3" id="KW-1185">Reference proteome</keyword>
<dbReference type="Pfam" id="PF08242">
    <property type="entry name" value="Methyltransf_12"/>
    <property type="match status" value="1"/>
</dbReference>
<evidence type="ECO:0000313" key="2">
    <source>
        <dbReference type="EMBL" id="QFY44884.1"/>
    </source>
</evidence>
<dbReference type="GO" id="GO:0032259">
    <property type="term" value="P:methylation"/>
    <property type="evidence" value="ECO:0007669"/>
    <property type="project" value="UniProtKB-KW"/>
</dbReference>
<accession>A0A5Q0BRQ6</accession>
<evidence type="ECO:0000313" key="3">
    <source>
        <dbReference type="Proteomes" id="UP000325755"/>
    </source>
</evidence>
<reference evidence="2 3" key="1">
    <citation type="submission" date="2019-09" db="EMBL/GenBank/DDBJ databases">
        <title>Ecophysiology of the spiral-shaped methanotroph Methylospira mobilis as revealed by the complete genome sequence.</title>
        <authorList>
            <person name="Oshkin I.Y."/>
            <person name="Dedysh S.N."/>
            <person name="Miroshnikov K."/>
            <person name="Danilova O.V."/>
            <person name="Hakobyan A."/>
            <person name="Liesack W."/>
        </authorList>
    </citation>
    <scope>NUCLEOTIDE SEQUENCE [LARGE SCALE GENOMIC DNA]</scope>
    <source>
        <strain evidence="2 3">Shm1</strain>
    </source>
</reference>
<sequence>MGRLPSGDVSLAELSDYYSDALNRHGATPRGVDWNGEDSQKLRFAQLCRLFDLPGAFSVNDLGCGYGALLDYLTPQYPDIRYRGYDIAAGMIESARASHAAAIGASFVLASEPDRIADYSVTSGIFNIRLACPDDAWRDYILRTLAALDRCSTRGFAFNCLTIYSDREKMRPDLYYADPCFLFDYCKRHYSRNVALLHDYGLYDFTLLVRKAL</sequence>
<dbReference type="AlphaFoldDB" id="A0A5Q0BRQ6"/>
<dbReference type="EMBL" id="CP044205">
    <property type="protein sequence ID" value="QFY44884.1"/>
    <property type="molecule type" value="Genomic_DNA"/>
</dbReference>
<name>A0A5Q0BRQ6_9GAMM</name>
<evidence type="ECO:0000259" key="1">
    <source>
        <dbReference type="Pfam" id="PF08242"/>
    </source>
</evidence>
<proteinExistence type="predicted"/>
<dbReference type="OrthoDB" id="9800454at2"/>
<dbReference type="InterPro" id="IPR029063">
    <property type="entry name" value="SAM-dependent_MTases_sf"/>
</dbReference>
<dbReference type="KEGG" id="mmob:F6R98_01140"/>
<protein>
    <submittedName>
        <fullName evidence="2">Class I SAM-dependent methyltransferase</fullName>
    </submittedName>
</protein>
<dbReference type="InParanoid" id="A0A5Q0BRQ6"/>
<dbReference type="InterPro" id="IPR013217">
    <property type="entry name" value="Methyltransf_12"/>
</dbReference>
<gene>
    <name evidence="2" type="ORF">F6R98_01140</name>
</gene>
<keyword evidence="2" id="KW-0808">Transferase</keyword>